<dbReference type="KEGG" id="mmab:HQ865_06975"/>
<keyword evidence="1" id="KW-0732">Signal</keyword>
<dbReference type="Proteomes" id="UP000505355">
    <property type="component" value="Chromosome"/>
</dbReference>
<dbReference type="InterPro" id="IPR025079">
    <property type="entry name" value="DUF3943"/>
</dbReference>
<evidence type="ECO:0000313" key="4">
    <source>
        <dbReference type="Proteomes" id="UP000505355"/>
    </source>
</evidence>
<reference evidence="3 4" key="1">
    <citation type="submission" date="2020-05" db="EMBL/GenBank/DDBJ databases">
        <title>Mucilaginibacter mali sp. nov.</title>
        <authorList>
            <person name="Kim H.S."/>
            <person name="Lee K.C."/>
            <person name="Suh M.K."/>
            <person name="Kim J.-S."/>
            <person name="Han K.-I."/>
            <person name="Eom M.K."/>
            <person name="Shin Y.K."/>
            <person name="Lee J.-S."/>
        </authorList>
    </citation>
    <scope>NUCLEOTIDE SEQUENCE [LARGE SCALE GENOMIC DNA]</scope>
    <source>
        <strain evidence="3 4">G2-14</strain>
    </source>
</reference>
<dbReference type="AlphaFoldDB" id="A0A7D4Q2A7"/>
<dbReference type="EMBL" id="CP054139">
    <property type="protein sequence ID" value="QKJ29507.1"/>
    <property type="molecule type" value="Genomic_DNA"/>
</dbReference>
<proteinExistence type="predicted"/>
<feature type="domain" description="DUF3943" evidence="2">
    <location>
        <begin position="98"/>
        <end position="201"/>
    </location>
</feature>
<dbReference type="Pfam" id="PF13084">
    <property type="entry name" value="DUF3943"/>
    <property type="match status" value="1"/>
</dbReference>
<feature type="chain" id="PRO_5028968102" evidence="1">
    <location>
        <begin position="26"/>
        <end position="474"/>
    </location>
</feature>
<evidence type="ECO:0000259" key="2">
    <source>
        <dbReference type="Pfam" id="PF13084"/>
    </source>
</evidence>
<evidence type="ECO:0000256" key="1">
    <source>
        <dbReference type="SAM" id="SignalP"/>
    </source>
</evidence>
<gene>
    <name evidence="3" type="ORF">HQ865_06975</name>
</gene>
<organism evidence="3 4">
    <name type="scientific">Mucilaginibacter mali</name>
    <dbReference type="NCBI Taxonomy" id="2740462"/>
    <lineage>
        <taxon>Bacteria</taxon>
        <taxon>Pseudomonadati</taxon>
        <taxon>Bacteroidota</taxon>
        <taxon>Sphingobacteriia</taxon>
        <taxon>Sphingobacteriales</taxon>
        <taxon>Sphingobacteriaceae</taxon>
        <taxon>Mucilaginibacter</taxon>
    </lineage>
</organism>
<keyword evidence="4" id="KW-1185">Reference proteome</keyword>
<name>A0A7D4Q2A7_9SPHI</name>
<feature type="signal peptide" evidence="1">
    <location>
        <begin position="1"/>
        <end position="25"/>
    </location>
</feature>
<dbReference type="RefSeq" id="WP_173414199.1">
    <property type="nucleotide sequence ID" value="NZ_CP054139.1"/>
</dbReference>
<protein>
    <submittedName>
        <fullName evidence="3">DUF3943 domain-containing protein</fullName>
    </submittedName>
</protein>
<sequence>MELKKYLLIPILLLSGLLTDFTASAQQVPFYTPTPVNSRLRRREIRDSLLNHKHLQRAFIEFGITELAPFSLDRFIRHADFAQITWKTTGYNLNPAHWAWDNDPFQTNQFGHPYHGSLFYNAFRTNGYSFWQSVPAAFAGSYLWETFAESQPPAPNDFINTSFGGIVLGEMTYRMSNKIVNNHTRGFHRQMSEVVALLVSPTNGLNRILDGKWGRVSPNTLEVDSSKISAEFDLGYRKFNTGNQSLFGSNGQTGWYAHAKLLYGSRYQNFSKPFSNIIINAEVGKDDSTFLNTVSVYGSIAGWQLDTAETIKHLLVISANYDYIANSSFFYGGESVKANLYSQFVPFRKVKLSTQLSAGPILLAAIPSPYSDSGRNYDYGSGFGIGGGATLSLLDKFFFTANYRGGYSKTLNGSHSHYFLHSVSGEFSYMPIPHVSANIEPGYVTLEGNYRDHPEFNRNYPYVKISARWAVNIR</sequence>
<accession>A0A7D4Q2A7</accession>
<evidence type="ECO:0000313" key="3">
    <source>
        <dbReference type="EMBL" id="QKJ29507.1"/>
    </source>
</evidence>